<reference evidence="3" key="1">
    <citation type="journal article" date="2023" name="Mol. Phylogenet. Evol.">
        <title>Genome-scale phylogeny and comparative genomics of the fungal order Sordariales.</title>
        <authorList>
            <person name="Hensen N."/>
            <person name="Bonometti L."/>
            <person name="Westerberg I."/>
            <person name="Brannstrom I.O."/>
            <person name="Guillou S."/>
            <person name="Cros-Aarteil S."/>
            <person name="Calhoun S."/>
            <person name="Haridas S."/>
            <person name="Kuo A."/>
            <person name="Mondo S."/>
            <person name="Pangilinan J."/>
            <person name="Riley R."/>
            <person name="LaButti K."/>
            <person name="Andreopoulos B."/>
            <person name="Lipzen A."/>
            <person name="Chen C."/>
            <person name="Yan M."/>
            <person name="Daum C."/>
            <person name="Ng V."/>
            <person name="Clum A."/>
            <person name="Steindorff A."/>
            <person name="Ohm R.A."/>
            <person name="Martin F."/>
            <person name="Silar P."/>
            <person name="Natvig D.O."/>
            <person name="Lalanne C."/>
            <person name="Gautier V."/>
            <person name="Ament-Velasquez S.L."/>
            <person name="Kruys A."/>
            <person name="Hutchinson M.I."/>
            <person name="Powell A.J."/>
            <person name="Barry K."/>
            <person name="Miller A.N."/>
            <person name="Grigoriev I.V."/>
            <person name="Debuchy R."/>
            <person name="Gladieux P."/>
            <person name="Hiltunen Thoren M."/>
            <person name="Johannesson H."/>
        </authorList>
    </citation>
    <scope>NUCLEOTIDE SEQUENCE</scope>
    <source>
        <strain evidence="3">CBS 990.96</strain>
    </source>
</reference>
<evidence type="ECO:0000256" key="1">
    <source>
        <dbReference type="SAM" id="MobiDB-lite"/>
    </source>
</evidence>
<feature type="region of interest" description="Disordered" evidence="1">
    <location>
        <begin position="30"/>
        <end position="62"/>
    </location>
</feature>
<name>A0AAN7BE55_9PEZI</name>
<comment type="caution">
    <text evidence="3">The sequence shown here is derived from an EMBL/GenBank/DDBJ whole genome shotgun (WGS) entry which is preliminary data.</text>
</comment>
<gene>
    <name evidence="3" type="ORF">QBC38DRAFT_525530</name>
</gene>
<proteinExistence type="predicted"/>
<reference evidence="3" key="2">
    <citation type="submission" date="2023-05" db="EMBL/GenBank/DDBJ databases">
        <authorList>
            <consortium name="Lawrence Berkeley National Laboratory"/>
            <person name="Steindorff A."/>
            <person name="Hensen N."/>
            <person name="Bonometti L."/>
            <person name="Westerberg I."/>
            <person name="Brannstrom I.O."/>
            <person name="Guillou S."/>
            <person name="Cros-Aarteil S."/>
            <person name="Calhoun S."/>
            <person name="Haridas S."/>
            <person name="Kuo A."/>
            <person name="Mondo S."/>
            <person name="Pangilinan J."/>
            <person name="Riley R."/>
            <person name="Labutti K."/>
            <person name="Andreopoulos B."/>
            <person name="Lipzen A."/>
            <person name="Chen C."/>
            <person name="Yanf M."/>
            <person name="Daum C."/>
            <person name="Ng V."/>
            <person name="Clum A."/>
            <person name="Ohm R."/>
            <person name="Martin F."/>
            <person name="Silar P."/>
            <person name="Natvig D."/>
            <person name="Lalanne C."/>
            <person name="Gautier V."/>
            <person name="Ament-Velasquez S.L."/>
            <person name="Kruys A."/>
            <person name="Hutchinson M.I."/>
            <person name="Powell A.J."/>
            <person name="Barry K."/>
            <person name="Miller A.N."/>
            <person name="Grigoriev I.V."/>
            <person name="Debuchy R."/>
            <person name="Gladieux P."/>
            <person name="Thoren M.H."/>
            <person name="Johannesson H."/>
        </authorList>
    </citation>
    <scope>NUCLEOTIDE SEQUENCE</scope>
    <source>
        <strain evidence="3">CBS 990.96</strain>
    </source>
</reference>
<keyword evidence="2" id="KW-1133">Transmembrane helix</keyword>
<feature type="compositionally biased region" description="Polar residues" evidence="1">
    <location>
        <begin position="44"/>
        <end position="53"/>
    </location>
</feature>
<dbReference type="EMBL" id="MU865683">
    <property type="protein sequence ID" value="KAK4220628.1"/>
    <property type="molecule type" value="Genomic_DNA"/>
</dbReference>
<keyword evidence="4" id="KW-1185">Reference proteome</keyword>
<dbReference type="AlphaFoldDB" id="A0AAN7BE55"/>
<feature type="transmembrane region" description="Helical" evidence="2">
    <location>
        <begin position="102"/>
        <end position="125"/>
    </location>
</feature>
<sequence length="128" mass="13737">DFEKQRKSHSSESLATTLLDFLRSTYSKKTKLPPHSQAPIPSWTHRQCSTSKKGSVEKDSPKIQTQAKHLPLITELLPRPCILAATTAVIAASLILVPGIVIAAIIAALVASLVVSLVTALVLIVGRH</sequence>
<evidence type="ECO:0000256" key="2">
    <source>
        <dbReference type="SAM" id="Phobius"/>
    </source>
</evidence>
<feature type="transmembrane region" description="Helical" evidence="2">
    <location>
        <begin position="76"/>
        <end position="96"/>
    </location>
</feature>
<evidence type="ECO:0000313" key="3">
    <source>
        <dbReference type="EMBL" id="KAK4220628.1"/>
    </source>
</evidence>
<organism evidence="3 4">
    <name type="scientific">Podospora fimiseda</name>
    <dbReference type="NCBI Taxonomy" id="252190"/>
    <lineage>
        <taxon>Eukaryota</taxon>
        <taxon>Fungi</taxon>
        <taxon>Dikarya</taxon>
        <taxon>Ascomycota</taxon>
        <taxon>Pezizomycotina</taxon>
        <taxon>Sordariomycetes</taxon>
        <taxon>Sordariomycetidae</taxon>
        <taxon>Sordariales</taxon>
        <taxon>Podosporaceae</taxon>
        <taxon>Podospora</taxon>
    </lineage>
</organism>
<keyword evidence="2" id="KW-0472">Membrane</keyword>
<dbReference type="Proteomes" id="UP001301958">
    <property type="component" value="Unassembled WGS sequence"/>
</dbReference>
<protein>
    <submittedName>
        <fullName evidence="3">Uncharacterized protein</fullName>
    </submittedName>
</protein>
<accession>A0AAN7BE55</accession>
<evidence type="ECO:0000313" key="4">
    <source>
        <dbReference type="Proteomes" id="UP001301958"/>
    </source>
</evidence>
<feature type="non-terminal residue" evidence="3">
    <location>
        <position position="128"/>
    </location>
</feature>
<keyword evidence="2" id="KW-0812">Transmembrane</keyword>
<feature type="non-terminal residue" evidence="3">
    <location>
        <position position="1"/>
    </location>
</feature>